<feature type="transmembrane region" description="Helical" evidence="7">
    <location>
        <begin position="115"/>
        <end position="137"/>
    </location>
</feature>
<dbReference type="OrthoDB" id="529367at2759"/>
<name>A0A6A6UWP9_9PLEO</name>
<dbReference type="PANTHER" id="PTHR20855:SF52">
    <property type="entry name" value="ADIPONECTIN RECEPTOR PROTEIN"/>
    <property type="match status" value="1"/>
</dbReference>
<gene>
    <name evidence="8" type="ORF">M011DRAFT_530224</name>
</gene>
<evidence type="ECO:0000256" key="2">
    <source>
        <dbReference type="ARBA" id="ARBA00007018"/>
    </source>
</evidence>
<keyword evidence="6" id="KW-0479">Metal-binding</keyword>
<feature type="transmembrane region" description="Helical" evidence="7">
    <location>
        <begin position="244"/>
        <end position="262"/>
    </location>
</feature>
<evidence type="ECO:0000256" key="6">
    <source>
        <dbReference type="PIRSR" id="PIRSR604254-1"/>
    </source>
</evidence>
<feature type="transmembrane region" description="Helical" evidence="7">
    <location>
        <begin position="79"/>
        <end position="95"/>
    </location>
</feature>
<reference evidence="8" key="1">
    <citation type="journal article" date="2020" name="Stud. Mycol.">
        <title>101 Dothideomycetes genomes: a test case for predicting lifestyles and emergence of pathogens.</title>
        <authorList>
            <person name="Haridas S."/>
            <person name="Albert R."/>
            <person name="Binder M."/>
            <person name="Bloem J."/>
            <person name="Labutti K."/>
            <person name="Salamov A."/>
            <person name="Andreopoulos B."/>
            <person name="Baker S."/>
            <person name="Barry K."/>
            <person name="Bills G."/>
            <person name="Bluhm B."/>
            <person name="Cannon C."/>
            <person name="Castanera R."/>
            <person name="Culley D."/>
            <person name="Daum C."/>
            <person name="Ezra D."/>
            <person name="Gonzalez J."/>
            <person name="Henrissat B."/>
            <person name="Kuo A."/>
            <person name="Liang C."/>
            <person name="Lipzen A."/>
            <person name="Lutzoni F."/>
            <person name="Magnuson J."/>
            <person name="Mondo S."/>
            <person name="Nolan M."/>
            <person name="Ohm R."/>
            <person name="Pangilinan J."/>
            <person name="Park H.-J."/>
            <person name="Ramirez L."/>
            <person name="Alfaro M."/>
            <person name="Sun H."/>
            <person name="Tritt A."/>
            <person name="Yoshinaga Y."/>
            <person name="Zwiers L.-H."/>
            <person name="Turgeon B."/>
            <person name="Goodwin S."/>
            <person name="Spatafora J."/>
            <person name="Crous P."/>
            <person name="Grigoriev I."/>
        </authorList>
    </citation>
    <scope>NUCLEOTIDE SEQUENCE</scope>
    <source>
        <strain evidence="8">CBS 119925</strain>
    </source>
</reference>
<feature type="transmembrane region" description="Helical" evidence="7">
    <location>
        <begin position="181"/>
        <end position="202"/>
    </location>
</feature>
<feature type="binding site" evidence="6">
    <location>
        <position position="281"/>
    </location>
    <ligand>
        <name>Zn(2+)</name>
        <dbReference type="ChEBI" id="CHEBI:29105"/>
    </ligand>
</feature>
<dbReference type="EMBL" id="MU006620">
    <property type="protein sequence ID" value="KAF2741906.1"/>
    <property type="molecule type" value="Genomic_DNA"/>
</dbReference>
<evidence type="ECO:0000256" key="7">
    <source>
        <dbReference type="SAM" id="Phobius"/>
    </source>
</evidence>
<dbReference type="Pfam" id="PF03006">
    <property type="entry name" value="HlyIII"/>
    <property type="match status" value="1"/>
</dbReference>
<keyword evidence="3 7" id="KW-0812">Transmembrane</keyword>
<keyword evidence="6" id="KW-0862">Zinc</keyword>
<evidence type="ECO:0000256" key="5">
    <source>
        <dbReference type="ARBA" id="ARBA00023136"/>
    </source>
</evidence>
<organism evidence="8 9">
    <name type="scientific">Sporormia fimetaria CBS 119925</name>
    <dbReference type="NCBI Taxonomy" id="1340428"/>
    <lineage>
        <taxon>Eukaryota</taxon>
        <taxon>Fungi</taxon>
        <taxon>Dikarya</taxon>
        <taxon>Ascomycota</taxon>
        <taxon>Pezizomycotina</taxon>
        <taxon>Dothideomycetes</taxon>
        <taxon>Pleosporomycetidae</taxon>
        <taxon>Pleosporales</taxon>
        <taxon>Sporormiaceae</taxon>
        <taxon>Sporormia</taxon>
    </lineage>
</organism>
<dbReference type="GO" id="GO:0038023">
    <property type="term" value="F:signaling receptor activity"/>
    <property type="evidence" value="ECO:0007669"/>
    <property type="project" value="TreeGrafter"/>
</dbReference>
<dbReference type="AlphaFoldDB" id="A0A6A6UWP9"/>
<dbReference type="PANTHER" id="PTHR20855">
    <property type="entry name" value="ADIPOR/PROGESTIN RECEPTOR-RELATED"/>
    <property type="match status" value="1"/>
</dbReference>
<accession>A0A6A6UWP9</accession>
<evidence type="ECO:0000256" key="1">
    <source>
        <dbReference type="ARBA" id="ARBA00004141"/>
    </source>
</evidence>
<keyword evidence="4 7" id="KW-1133">Transmembrane helix</keyword>
<keyword evidence="5 7" id="KW-0472">Membrane</keyword>
<feature type="transmembrane region" description="Helical" evidence="7">
    <location>
        <begin position="149"/>
        <end position="169"/>
    </location>
</feature>
<feature type="binding site" evidence="6">
    <location>
        <position position="285"/>
    </location>
    <ligand>
        <name>Zn(2+)</name>
        <dbReference type="ChEBI" id="CHEBI:29105"/>
    </ligand>
</feature>
<evidence type="ECO:0000256" key="3">
    <source>
        <dbReference type="ARBA" id="ARBA00022692"/>
    </source>
</evidence>
<dbReference type="InterPro" id="IPR004254">
    <property type="entry name" value="AdipoR/HlyIII-related"/>
</dbReference>
<sequence length="334" mass="37491">MATLALALRRPYLLFRKPTQDTTQGIDGTYTSDAPRLCNFDALPKWYQDNPYILTAYRPVSNSYHSCIRSLTYLHNETLNIYTHLIPATILALALPTLQLRISQLYPEAPLLDRFVLTLTPMAALATLALSSTYHTLMNHSAVVSASCLLLDYTGILGLILASFISGIYVGFYDSLFHQNLYWTMILSLLLITCTLVLHPRLQGPVYRSHRTAAFILTALSGLAPVVHGCLFYGFRIAFWERGVLWWLLEGLWYGIGATFFASRFPEKMAQRRYDIFGSSHQIFHVCVVAGAAAHCWGVWVAWRGFYGHPFFNNRTIGATVARLIPASAESPEG</sequence>
<feature type="binding site" evidence="6">
    <location>
        <position position="135"/>
    </location>
    <ligand>
        <name>Zn(2+)</name>
        <dbReference type="ChEBI" id="CHEBI:29105"/>
    </ligand>
</feature>
<protein>
    <submittedName>
        <fullName evidence="8">HlyIII-domain-containing protein</fullName>
    </submittedName>
</protein>
<keyword evidence="9" id="KW-1185">Reference proteome</keyword>
<feature type="transmembrane region" description="Helical" evidence="7">
    <location>
        <begin position="214"/>
        <end position="238"/>
    </location>
</feature>
<dbReference type="GO" id="GO:0006882">
    <property type="term" value="P:intracellular zinc ion homeostasis"/>
    <property type="evidence" value="ECO:0007669"/>
    <property type="project" value="TreeGrafter"/>
</dbReference>
<comment type="subcellular location">
    <subcellularLocation>
        <location evidence="1">Membrane</location>
        <topology evidence="1">Multi-pass membrane protein</topology>
    </subcellularLocation>
</comment>
<dbReference type="GO" id="GO:0046872">
    <property type="term" value="F:metal ion binding"/>
    <property type="evidence" value="ECO:0007669"/>
    <property type="project" value="UniProtKB-KW"/>
</dbReference>
<evidence type="ECO:0000256" key="4">
    <source>
        <dbReference type="ARBA" id="ARBA00022989"/>
    </source>
</evidence>
<evidence type="ECO:0000313" key="8">
    <source>
        <dbReference type="EMBL" id="KAF2741906.1"/>
    </source>
</evidence>
<dbReference type="GO" id="GO:0016020">
    <property type="term" value="C:membrane"/>
    <property type="evidence" value="ECO:0007669"/>
    <property type="project" value="UniProtKB-SubCell"/>
</dbReference>
<dbReference type="Proteomes" id="UP000799440">
    <property type="component" value="Unassembled WGS sequence"/>
</dbReference>
<comment type="similarity">
    <text evidence="2">Belongs to the ADIPOR family.</text>
</comment>
<evidence type="ECO:0000313" key="9">
    <source>
        <dbReference type="Proteomes" id="UP000799440"/>
    </source>
</evidence>
<proteinExistence type="inferred from homology"/>
<feature type="transmembrane region" description="Helical" evidence="7">
    <location>
        <begin position="283"/>
        <end position="303"/>
    </location>
</feature>